<accession>M1XK82</accession>
<dbReference type="KEGG" id="nmo:Nmlp_1218"/>
<dbReference type="EMBL" id="HF582854">
    <property type="protein sequence ID" value="CCQ35427.1"/>
    <property type="molecule type" value="Genomic_DNA"/>
</dbReference>
<reference evidence="1 2" key="1">
    <citation type="journal article" date="2013" name="Genome Announc.">
        <title>Genome of the haloarchaeon Natronomonas moolapensis, a neutrophilic member of a previously haloalkaliphilic genus.</title>
        <authorList>
            <person name="Dyall-Smith M.L."/>
            <person name="Pfeiffer F."/>
            <person name="Oberwinkler T."/>
            <person name="Klee K."/>
            <person name="Rampp M."/>
            <person name="Palm P."/>
            <person name="Gross K."/>
            <person name="Schuster S.C."/>
            <person name="Oesterhelt D."/>
        </authorList>
    </citation>
    <scope>NUCLEOTIDE SEQUENCE [LARGE SCALE GENOMIC DNA]</scope>
    <source>
        <strain evidence="2">DSM 18674 / JCM 14361 / 8.8.11</strain>
    </source>
</reference>
<dbReference type="OrthoDB" id="296096at2157"/>
<dbReference type="HOGENOM" id="CLU_1387561_0_0_2"/>
<dbReference type="Pfam" id="PF24286">
    <property type="entry name" value="DUF7474"/>
    <property type="match status" value="1"/>
</dbReference>
<evidence type="ECO:0000313" key="1">
    <source>
        <dbReference type="EMBL" id="CCQ35427.1"/>
    </source>
</evidence>
<dbReference type="AlphaFoldDB" id="M1XK82"/>
<protein>
    <submittedName>
        <fullName evidence="1">Uncharacterized protein</fullName>
    </submittedName>
</protein>
<dbReference type="GeneID" id="14652879"/>
<dbReference type="RefSeq" id="WP_015408276.1">
    <property type="nucleotide sequence ID" value="NC_020388.1"/>
</dbReference>
<dbReference type="eggNOG" id="arCOG06450">
    <property type="taxonomic scope" value="Archaea"/>
</dbReference>
<dbReference type="Proteomes" id="UP000011867">
    <property type="component" value="Chromosome"/>
</dbReference>
<gene>
    <name evidence="1" type="ordered locus">Nmlp_1218</name>
</gene>
<proteinExistence type="predicted"/>
<dbReference type="STRING" id="268739.Nmlp_1218"/>
<organism evidence="1 2">
    <name type="scientific">Natronomonas moolapensis (strain DSM 18674 / CECT 7526 / JCM 14361 / 8.8.11)</name>
    <dbReference type="NCBI Taxonomy" id="268739"/>
    <lineage>
        <taxon>Archaea</taxon>
        <taxon>Methanobacteriati</taxon>
        <taxon>Methanobacteriota</taxon>
        <taxon>Stenosarchaea group</taxon>
        <taxon>Halobacteria</taxon>
        <taxon>Halobacteriales</taxon>
        <taxon>Natronomonadaceae</taxon>
        <taxon>Natronomonas</taxon>
    </lineage>
</organism>
<dbReference type="InterPro" id="IPR055897">
    <property type="entry name" value="DUF7474"/>
</dbReference>
<evidence type="ECO:0000313" key="2">
    <source>
        <dbReference type="Proteomes" id="UP000011867"/>
    </source>
</evidence>
<name>M1XK82_NATM8</name>
<sequence>MRLRYRCPDCRTTSNLHDPGCEFEGTDRRHIEKAYTDLLGPLSARTYRDEDALREAVPERWSGLHAAVLGRLRSDQRVVEEEGSLRLLPPEEYTDRVSRPTFEPLKTIYEKGSVSGAHDHSVFAIVAFYEMVGLSWAEARENTVEWLEESGTWARGGFEESSPEELVDSKRHVYEQGYGWKQAATEAKAVIDRRVAAAKD</sequence>
<keyword evidence="2" id="KW-1185">Reference proteome</keyword>